<comment type="caution">
    <text evidence="3">The sequence shown here is derived from an EMBL/GenBank/DDBJ whole genome shotgun (WGS) entry which is preliminary data.</text>
</comment>
<feature type="region of interest" description="Disordered" evidence="1">
    <location>
        <begin position="534"/>
        <end position="557"/>
    </location>
</feature>
<name>A0ABT1KMF7_9MICO</name>
<gene>
    <name evidence="3" type="ORF">BCL57_002227</name>
</gene>
<proteinExistence type="predicted"/>
<accession>A0ABT1KMF7</accession>
<evidence type="ECO:0000256" key="1">
    <source>
        <dbReference type="SAM" id="MobiDB-lite"/>
    </source>
</evidence>
<evidence type="ECO:0000256" key="2">
    <source>
        <dbReference type="SAM" id="SignalP"/>
    </source>
</evidence>
<evidence type="ECO:0000313" key="3">
    <source>
        <dbReference type="EMBL" id="MCP2368068.1"/>
    </source>
</evidence>
<feature type="chain" id="PRO_5047214847" description="Peptidase M6-like domain-containing protein" evidence="2">
    <location>
        <begin position="27"/>
        <end position="714"/>
    </location>
</feature>
<dbReference type="Proteomes" id="UP000893823">
    <property type="component" value="Unassembled WGS sequence"/>
</dbReference>
<organism evidence="3 4">
    <name type="scientific">Agromyces flavus</name>
    <dbReference type="NCBI Taxonomy" id="589382"/>
    <lineage>
        <taxon>Bacteria</taxon>
        <taxon>Bacillati</taxon>
        <taxon>Actinomycetota</taxon>
        <taxon>Actinomycetes</taxon>
        <taxon>Micrococcales</taxon>
        <taxon>Microbacteriaceae</taxon>
        <taxon>Agromyces</taxon>
    </lineage>
</organism>
<dbReference type="EMBL" id="SODL02000003">
    <property type="protein sequence ID" value="MCP2368068.1"/>
    <property type="molecule type" value="Genomic_DNA"/>
</dbReference>
<feature type="signal peptide" evidence="2">
    <location>
        <begin position="1"/>
        <end position="26"/>
    </location>
</feature>
<evidence type="ECO:0008006" key="5">
    <source>
        <dbReference type="Google" id="ProtNLM"/>
    </source>
</evidence>
<keyword evidence="4" id="KW-1185">Reference proteome</keyword>
<keyword evidence="2" id="KW-0732">Signal</keyword>
<reference evidence="3" key="1">
    <citation type="submission" date="2022-06" db="EMBL/GenBank/DDBJ databases">
        <title>Genomic Encyclopedia of Type Strains, Phase III (KMG-III): the genomes of soil and plant-associated and newly described type strains.</title>
        <authorList>
            <person name="Whitman W."/>
        </authorList>
    </citation>
    <scope>NUCLEOTIDE SEQUENCE</scope>
    <source>
        <strain evidence="3">CPCC 202695</strain>
    </source>
</reference>
<sequence length="714" mass="77804">MLRTPRGVMGAVAVGAAAITIAVASATPAAASHGGDLPGEETITLPINDSEAGGTYEQDFTRVYAGETPDGTPVYIYVPEDTPLDGSAPEGVDSLDPAFDHNPDDEFVPCEDRDVADFTITQEQIDYMGDQLANQIVAVDEEHFGPMDAADPEHPESDSLVMVVYNVQDANYYDCAETTYTAGYFAPEFIDSSSMNVIVIDAFDWANRVGPADSEWNDDDPSNDAPTLYEGVIAHELEHLLHNYSDPGELSWVDEGLADFAVFLNGYDVGGSHLTYHQVFYADTSLTRWGGGLQNYGAAYTFFQYLWEQAGGNGDGTYTPDKEYDGAGGDLLIKLIFENELNGMEGVQAAIDAFNAETGADLRSVEELYRDWAVAVYLDDEDSDVFDIKAVNFGDPKDTSWTMDIADDQFWGGRGDNRGAQPAAKWDRRTNGQSGVAVPYGIQVERFRNPGPTVELSFAGEPTTQVAPHSGDTHWYAGYESQSDHVLDVETDGDVETLDFWTWYFIEEGWDYGFVEALVDGEWVTVPLVDDSGATVTTDDDPHANNEEGNGLTGTSGGEYFVDEPEYVHLTAQLPEGTTDVQFRYSTDAAYLDTGWFVDDVMVDGAAATLSSDEGEWFETTGLQDNNWTVQIISSCDLTPGVESDFEIVDEAGNYVYRLEQDEITLALDTRCANGSKRDFAVLVSNLPTGDLDTLDAGYTLTVTNTNTGNGKKG</sequence>
<evidence type="ECO:0000313" key="4">
    <source>
        <dbReference type="Proteomes" id="UP000893823"/>
    </source>
</evidence>
<dbReference type="RefSeq" id="WP_229724713.1">
    <property type="nucleotide sequence ID" value="NZ_BMDN01000003.1"/>
</dbReference>
<protein>
    <recommendedName>
        <fullName evidence="5">Peptidase M6-like domain-containing protein</fullName>
    </recommendedName>
</protein>
<dbReference type="Pfam" id="PF20773">
    <property type="entry name" value="InhA-like_MAM"/>
    <property type="match status" value="1"/>
</dbReference>